<dbReference type="InterPro" id="IPR027417">
    <property type="entry name" value="P-loop_NTPase"/>
</dbReference>
<keyword evidence="4" id="KW-0547">Nucleotide-binding</keyword>
<comment type="similarity">
    <text evidence="2 9">Belongs to the RecN family.</text>
</comment>
<gene>
    <name evidence="11" type="primary">recN</name>
    <name evidence="11" type="ORF">M9189_08740</name>
</gene>
<dbReference type="GO" id="GO:0006310">
    <property type="term" value="P:DNA recombination"/>
    <property type="evidence" value="ECO:0007669"/>
    <property type="project" value="InterPro"/>
</dbReference>
<dbReference type="RefSeq" id="WP_250722419.1">
    <property type="nucleotide sequence ID" value="NZ_CP098400.1"/>
</dbReference>
<dbReference type="Gene3D" id="3.40.50.300">
    <property type="entry name" value="P-loop containing nucleotide triphosphate hydrolases"/>
    <property type="match status" value="2"/>
</dbReference>
<evidence type="ECO:0000256" key="3">
    <source>
        <dbReference type="ARBA" id="ARBA00021315"/>
    </source>
</evidence>
<accession>A0A9J6ZMI9</accession>
<comment type="function">
    <text evidence="1 9">May be involved in recombinational repair of damaged DNA.</text>
</comment>
<keyword evidence="5 9" id="KW-0227">DNA damage</keyword>
<dbReference type="GO" id="GO:0009432">
    <property type="term" value="P:SOS response"/>
    <property type="evidence" value="ECO:0007669"/>
    <property type="project" value="TreeGrafter"/>
</dbReference>
<dbReference type="Pfam" id="PF02463">
    <property type="entry name" value="SMC_N"/>
    <property type="match status" value="1"/>
</dbReference>
<dbReference type="NCBIfam" id="TIGR00634">
    <property type="entry name" value="recN"/>
    <property type="match status" value="1"/>
</dbReference>
<evidence type="ECO:0000313" key="11">
    <source>
        <dbReference type="EMBL" id="URW78941.1"/>
    </source>
</evidence>
<evidence type="ECO:0000256" key="4">
    <source>
        <dbReference type="ARBA" id="ARBA00022741"/>
    </source>
</evidence>
<keyword evidence="12" id="KW-1185">Reference proteome</keyword>
<dbReference type="PANTHER" id="PTHR11059">
    <property type="entry name" value="DNA REPAIR PROTEIN RECN"/>
    <property type="match status" value="1"/>
</dbReference>
<evidence type="ECO:0000256" key="2">
    <source>
        <dbReference type="ARBA" id="ARBA00009441"/>
    </source>
</evidence>
<evidence type="ECO:0000313" key="12">
    <source>
        <dbReference type="Proteomes" id="UP001056426"/>
    </source>
</evidence>
<dbReference type="GO" id="GO:0043590">
    <property type="term" value="C:bacterial nucleoid"/>
    <property type="evidence" value="ECO:0007669"/>
    <property type="project" value="TreeGrafter"/>
</dbReference>
<evidence type="ECO:0000256" key="8">
    <source>
        <dbReference type="ARBA" id="ARBA00033408"/>
    </source>
</evidence>
<dbReference type="InterPro" id="IPR004604">
    <property type="entry name" value="DNA_recomb/repair_RecN"/>
</dbReference>
<dbReference type="SUPFAM" id="SSF52540">
    <property type="entry name" value="P-loop containing nucleoside triphosphate hydrolases"/>
    <property type="match status" value="2"/>
</dbReference>
<evidence type="ECO:0000256" key="5">
    <source>
        <dbReference type="ARBA" id="ARBA00022763"/>
    </source>
</evidence>
<dbReference type="EMBL" id="CP098400">
    <property type="protein sequence ID" value="URW78941.1"/>
    <property type="molecule type" value="Genomic_DNA"/>
</dbReference>
<reference evidence="11" key="2">
    <citation type="submission" date="2022-06" db="EMBL/GenBank/DDBJ databases">
        <title>Xiashengella guii gen. nov. sp. nov., a bacterium isolated form anaerobic digestion tank.</title>
        <authorList>
            <person name="Huang H."/>
        </authorList>
    </citation>
    <scope>NUCLEOTIDE SEQUENCE</scope>
    <source>
        <strain evidence="11">Ai-910</strain>
    </source>
</reference>
<dbReference type="PANTHER" id="PTHR11059:SF0">
    <property type="entry name" value="DNA REPAIR PROTEIN RECN"/>
    <property type="match status" value="1"/>
</dbReference>
<evidence type="ECO:0000256" key="6">
    <source>
        <dbReference type="ARBA" id="ARBA00022840"/>
    </source>
</evidence>
<sequence length="550" mass="62085">MLFHLSISNYALIDSAEIEFDRGFTVITGETGAGKSIMLGALALILGQRADTSVIRDKERKCVVEAGFDIADYGLEELFKTEDVDFDTKTYIRREILPEGKSRAFVNDTPVTLQFLKNLCERLIDIHSQHQNLLLGDFKFQLAVVDNVAANEAERAAYRQEYHNYRHLQKERDKLIELNEKQSSDRDYWDFQVQQLSEARLVDGEQEELEKELEQLIHIEEIRSALTLADGLLSSGESPVNDRLYMVQTEIEKIESWLTGGRELAERLRSVLIELRDITSGLSRIAADLEFDPQRLSFVRDRLDLIYSLQQKHRVGSVGELIAILNELQDKLNALDAFDEEIEKLDYKIAESKSRLDKAADVLAQSRRGVFETLEKHIVSNLAELGMPNARFLVDCREADDYREDGRDVIQFLFSANKNGELCEIPKVASGGEMSRLMLCIKALLSTAKGLATIIFDEIDTGVSGEIADRMGRIMKEMGRNIQVISITHLPQIAAKGISHLKVSKRDTDKLTVSEIKKLNSEERVLEIAGMLSGSELSEAALINARDLMS</sequence>
<evidence type="ECO:0000256" key="1">
    <source>
        <dbReference type="ARBA" id="ARBA00003618"/>
    </source>
</evidence>
<keyword evidence="6" id="KW-0067">ATP-binding</keyword>
<proteinExistence type="inferred from homology"/>
<keyword evidence="7 9" id="KW-0234">DNA repair</keyword>
<reference evidence="11" key="1">
    <citation type="submission" date="2022-05" db="EMBL/GenBank/DDBJ databases">
        <authorList>
            <person name="Sun X."/>
        </authorList>
    </citation>
    <scope>NUCLEOTIDE SEQUENCE</scope>
    <source>
        <strain evidence="11">Ai-910</strain>
    </source>
</reference>
<dbReference type="PIRSF" id="PIRSF003128">
    <property type="entry name" value="RecN"/>
    <property type="match status" value="1"/>
</dbReference>
<dbReference type="CDD" id="cd03241">
    <property type="entry name" value="ABC_RecN"/>
    <property type="match status" value="2"/>
</dbReference>
<protein>
    <recommendedName>
        <fullName evidence="3 9">DNA repair protein RecN</fullName>
    </recommendedName>
    <alternativeName>
        <fullName evidence="8 9">Recombination protein N</fullName>
    </alternativeName>
</protein>
<dbReference type="GO" id="GO:0005524">
    <property type="term" value="F:ATP binding"/>
    <property type="evidence" value="ECO:0007669"/>
    <property type="project" value="UniProtKB-KW"/>
</dbReference>
<name>A0A9J6ZMI9_9BACT</name>
<evidence type="ECO:0000256" key="7">
    <source>
        <dbReference type="ARBA" id="ARBA00023204"/>
    </source>
</evidence>
<dbReference type="KEGG" id="alkq:M9189_08740"/>
<dbReference type="AlphaFoldDB" id="A0A9J6ZMI9"/>
<feature type="domain" description="RecF/RecN/SMC N-terminal" evidence="10">
    <location>
        <begin position="5"/>
        <end position="506"/>
    </location>
</feature>
<organism evidence="11 12">
    <name type="scientific">Xiashengella succiniciproducens</name>
    <dbReference type="NCBI Taxonomy" id="2949635"/>
    <lineage>
        <taxon>Bacteria</taxon>
        <taxon>Pseudomonadati</taxon>
        <taxon>Bacteroidota</taxon>
        <taxon>Bacteroidia</taxon>
        <taxon>Marinilabiliales</taxon>
        <taxon>Marinilabiliaceae</taxon>
        <taxon>Xiashengella</taxon>
    </lineage>
</organism>
<dbReference type="InterPro" id="IPR003395">
    <property type="entry name" value="RecF/RecN/SMC_N"/>
</dbReference>
<evidence type="ECO:0000256" key="9">
    <source>
        <dbReference type="PIRNR" id="PIRNR003128"/>
    </source>
</evidence>
<dbReference type="GO" id="GO:0006281">
    <property type="term" value="P:DNA repair"/>
    <property type="evidence" value="ECO:0007669"/>
    <property type="project" value="UniProtKB-KW"/>
</dbReference>
<evidence type="ECO:0000259" key="10">
    <source>
        <dbReference type="Pfam" id="PF02463"/>
    </source>
</evidence>
<dbReference type="Proteomes" id="UP001056426">
    <property type="component" value="Chromosome"/>
</dbReference>